<comment type="caution">
    <text evidence="1">The sequence shown here is derived from an EMBL/GenBank/DDBJ whole genome shotgun (WGS) entry which is preliminary data.</text>
</comment>
<evidence type="ECO:0000313" key="2">
    <source>
        <dbReference type="Proteomes" id="UP000265618"/>
    </source>
</evidence>
<feature type="non-terminal residue" evidence="1">
    <location>
        <position position="1"/>
    </location>
</feature>
<proteinExistence type="predicted"/>
<evidence type="ECO:0000313" key="1">
    <source>
        <dbReference type="EMBL" id="GCA63930.1"/>
    </source>
</evidence>
<protein>
    <submittedName>
        <fullName evidence="1">Uncharacterized protein</fullName>
    </submittedName>
</protein>
<reference evidence="1 2" key="1">
    <citation type="journal article" date="2018" name="PLoS ONE">
        <title>The draft genome of Kipferlia bialata reveals reductive genome evolution in fornicate parasites.</title>
        <authorList>
            <person name="Tanifuji G."/>
            <person name="Takabayashi S."/>
            <person name="Kume K."/>
            <person name="Takagi M."/>
            <person name="Nakayama T."/>
            <person name="Kamikawa R."/>
            <person name="Inagaki Y."/>
            <person name="Hashimoto T."/>
        </authorList>
    </citation>
    <scope>NUCLEOTIDE SEQUENCE [LARGE SCALE GENOMIC DNA]</scope>
    <source>
        <strain evidence="1">NY0173</strain>
    </source>
</reference>
<dbReference type="EMBL" id="BDIP01005569">
    <property type="protein sequence ID" value="GCA63930.1"/>
    <property type="molecule type" value="Genomic_DNA"/>
</dbReference>
<sequence>HMSRDCPQGRQQRGGDRY</sequence>
<keyword evidence="2" id="KW-1185">Reference proteome</keyword>
<gene>
    <name evidence="1" type="ORF">KIPB_012523</name>
</gene>
<dbReference type="Proteomes" id="UP000265618">
    <property type="component" value="Unassembled WGS sequence"/>
</dbReference>
<accession>A0A391NTK6</accession>
<dbReference type="AlphaFoldDB" id="A0A391NTK6"/>
<organism evidence="1 2">
    <name type="scientific">Kipferlia bialata</name>
    <dbReference type="NCBI Taxonomy" id="797122"/>
    <lineage>
        <taxon>Eukaryota</taxon>
        <taxon>Metamonada</taxon>
        <taxon>Carpediemonas-like organisms</taxon>
        <taxon>Kipferlia</taxon>
    </lineage>
</organism>
<name>A0A391NTK6_9EUKA</name>